<dbReference type="AlphaFoldDB" id="A0A974DY52"/>
<dbReference type="SMART" id="SM00103">
    <property type="entry name" value="ALBUMIN"/>
    <property type="match status" value="1"/>
</dbReference>
<gene>
    <name evidence="6" type="ORF">XELAEV_18005842mg</name>
</gene>
<dbReference type="PANTHER" id="PTHR11385:SF11">
    <property type="entry name" value="VITAMIN D-BINDING PROTEIN"/>
    <property type="match status" value="1"/>
</dbReference>
<dbReference type="Gene3D" id="1.10.246.10">
    <property type="match status" value="2"/>
</dbReference>
<dbReference type="InterPro" id="IPR020857">
    <property type="entry name" value="Serum_albumin_CS"/>
</dbReference>
<dbReference type="InterPro" id="IPR014760">
    <property type="entry name" value="Serum_albumin_N"/>
</dbReference>
<protein>
    <recommendedName>
        <fullName evidence="5">Albumin domain-containing protein</fullName>
    </recommendedName>
</protein>
<dbReference type="PROSITE" id="PS00212">
    <property type="entry name" value="ALBUMIN_1"/>
    <property type="match status" value="1"/>
</dbReference>
<proteinExistence type="predicted"/>
<keyword evidence="4" id="KW-1015">Disulfide bond</keyword>
<dbReference type="GO" id="GO:0005499">
    <property type="term" value="F:vitamin D binding"/>
    <property type="evidence" value="ECO:0007669"/>
    <property type="project" value="TreeGrafter"/>
</dbReference>
<dbReference type="PROSITE" id="PS51438">
    <property type="entry name" value="ALBUMIN_2"/>
    <property type="match status" value="1"/>
</dbReference>
<reference evidence="7" key="1">
    <citation type="journal article" date="2016" name="Nature">
        <title>Genome evolution in the allotetraploid frog Xenopus laevis.</title>
        <authorList>
            <person name="Session A.M."/>
            <person name="Uno Y."/>
            <person name="Kwon T."/>
            <person name="Chapman J.A."/>
            <person name="Toyoda A."/>
            <person name="Takahashi S."/>
            <person name="Fukui A."/>
            <person name="Hikosaka A."/>
            <person name="Suzuki A."/>
            <person name="Kondo M."/>
            <person name="van Heeringen S.J."/>
            <person name="Quigley I."/>
            <person name="Heinz S."/>
            <person name="Ogino H."/>
            <person name="Ochi H."/>
            <person name="Hellsten U."/>
            <person name="Lyons J.B."/>
            <person name="Simakov O."/>
            <person name="Putnam N."/>
            <person name="Stites J."/>
            <person name="Kuroki Y."/>
            <person name="Tanaka T."/>
            <person name="Michiue T."/>
            <person name="Watanabe M."/>
            <person name="Bogdanovic O."/>
            <person name="Lister R."/>
            <person name="Georgiou G."/>
            <person name="Paranjpe S.S."/>
            <person name="van Kruijsbergen I."/>
            <person name="Shu S."/>
            <person name="Carlson J."/>
            <person name="Kinoshita T."/>
            <person name="Ohta Y."/>
            <person name="Mawaribuchi S."/>
            <person name="Jenkins J."/>
            <person name="Grimwood J."/>
            <person name="Schmutz J."/>
            <person name="Mitros T."/>
            <person name="Mozaffari S.V."/>
            <person name="Suzuki Y."/>
            <person name="Haramoto Y."/>
            <person name="Yamamoto T.S."/>
            <person name="Takagi C."/>
            <person name="Heald R."/>
            <person name="Miller K."/>
            <person name="Haudenschild C."/>
            <person name="Kitzman J."/>
            <person name="Nakayama T."/>
            <person name="Izutsu Y."/>
            <person name="Robert J."/>
            <person name="Fortriede J."/>
            <person name="Burns K."/>
            <person name="Lotay V."/>
            <person name="Karimi K."/>
            <person name="Yasuoka Y."/>
            <person name="Dichmann D.S."/>
            <person name="Flajnik M.F."/>
            <person name="Houston D.W."/>
            <person name="Shendure J."/>
            <person name="DuPasquier L."/>
            <person name="Vize P.D."/>
            <person name="Zorn A.M."/>
            <person name="Ito M."/>
            <person name="Marcotte E.M."/>
            <person name="Wallingford J.B."/>
            <person name="Ito Y."/>
            <person name="Asashima M."/>
            <person name="Ueno N."/>
            <person name="Matsuda Y."/>
            <person name="Veenstra G.J."/>
            <person name="Fujiyama A."/>
            <person name="Harland R.M."/>
            <person name="Taira M."/>
            <person name="Rokhsar D.S."/>
        </authorList>
    </citation>
    <scope>NUCLEOTIDE SEQUENCE [LARGE SCALE GENOMIC DNA]</scope>
    <source>
        <strain evidence="7">J</strain>
    </source>
</reference>
<keyword evidence="3" id="KW-0677">Repeat</keyword>
<evidence type="ECO:0000256" key="4">
    <source>
        <dbReference type="ARBA" id="ARBA00023157"/>
    </source>
</evidence>
<dbReference type="PANTHER" id="PTHR11385">
    <property type="entry name" value="SERUM ALBUMIN-RELATED"/>
    <property type="match status" value="1"/>
</dbReference>
<evidence type="ECO:0000256" key="1">
    <source>
        <dbReference type="ARBA" id="ARBA00004613"/>
    </source>
</evidence>
<feature type="domain" description="Albumin" evidence="5">
    <location>
        <begin position="1"/>
        <end position="147"/>
    </location>
</feature>
<name>A0A974DY52_XENLA</name>
<accession>A0A974DY52</accession>
<evidence type="ECO:0000256" key="3">
    <source>
        <dbReference type="ARBA" id="ARBA00022737"/>
    </source>
</evidence>
<dbReference type="InterPro" id="IPR000264">
    <property type="entry name" value="ALB/AFP/VDB"/>
</dbReference>
<evidence type="ECO:0000313" key="7">
    <source>
        <dbReference type="Proteomes" id="UP000694892"/>
    </source>
</evidence>
<dbReference type="EMBL" id="CM004466">
    <property type="protein sequence ID" value="OCU00059.1"/>
    <property type="molecule type" value="Genomic_DNA"/>
</dbReference>
<dbReference type="GO" id="GO:0005737">
    <property type="term" value="C:cytoplasm"/>
    <property type="evidence" value="ECO:0007669"/>
    <property type="project" value="TreeGrafter"/>
</dbReference>
<dbReference type="InterPro" id="IPR020858">
    <property type="entry name" value="Serum_albumin-like"/>
</dbReference>
<evidence type="ECO:0000313" key="6">
    <source>
        <dbReference type="EMBL" id="OCU00059.1"/>
    </source>
</evidence>
<dbReference type="GO" id="GO:0072562">
    <property type="term" value="C:blood microparticle"/>
    <property type="evidence" value="ECO:0007669"/>
    <property type="project" value="TreeGrafter"/>
</dbReference>
<dbReference type="Proteomes" id="UP000694892">
    <property type="component" value="Chromosome 1L"/>
</dbReference>
<sequence length="173" mass="19787">MNSRKYSNASFEEIGHLVTAIVSLAETCCAKEAAADCYDKKGIGIVLANLCRLGNLPLERKLCLADVKQPPKEFLTLNHPMKSCVNLSKKKLVFSARFLYDYASNYTQAPFLAVVNFIEKYLNMIRECCTKPRQTLCFLKQRLQLKPLHLLTVMSNRLCGRYNIYGEEKFTFE</sequence>
<organism evidence="6 7">
    <name type="scientific">Xenopus laevis</name>
    <name type="common">African clawed frog</name>
    <dbReference type="NCBI Taxonomy" id="8355"/>
    <lineage>
        <taxon>Eukaryota</taxon>
        <taxon>Metazoa</taxon>
        <taxon>Chordata</taxon>
        <taxon>Craniata</taxon>
        <taxon>Vertebrata</taxon>
        <taxon>Euteleostomi</taxon>
        <taxon>Amphibia</taxon>
        <taxon>Batrachia</taxon>
        <taxon>Anura</taxon>
        <taxon>Pipoidea</taxon>
        <taxon>Pipidae</taxon>
        <taxon>Xenopodinae</taxon>
        <taxon>Xenopus</taxon>
        <taxon>Xenopus</taxon>
    </lineage>
</organism>
<dbReference type="SUPFAM" id="SSF48552">
    <property type="entry name" value="Serum albumin-like"/>
    <property type="match status" value="1"/>
</dbReference>
<comment type="subcellular location">
    <subcellularLocation>
        <location evidence="1">Secreted</location>
    </subcellularLocation>
</comment>
<keyword evidence="2" id="KW-0964">Secreted</keyword>
<evidence type="ECO:0000259" key="5">
    <source>
        <dbReference type="PROSITE" id="PS51438"/>
    </source>
</evidence>
<dbReference type="Pfam" id="PF00273">
    <property type="entry name" value="Serum_albumin"/>
    <property type="match status" value="1"/>
</dbReference>
<evidence type="ECO:0000256" key="2">
    <source>
        <dbReference type="ARBA" id="ARBA00022525"/>
    </source>
</evidence>